<dbReference type="Pfam" id="PF12146">
    <property type="entry name" value="Hydrolase_4"/>
    <property type="match status" value="1"/>
</dbReference>
<dbReference type="RefSeq" id="WP_232176820.1">
    <property type="nucleotide sequence ID" value="NZ_JAJPWV010000002.1"/>
</dbReference>
<reference evidence="4 5" key="1">
    <citation type="submission" date="2021-12" db="EMBL/GenBank/DDBJ databases">
        <title>Mucilaginibacter roseus genome.</title>
        <authorList>
            <person name="Ferreira J.R."/>
            <person name="Newman J.D."/>
        </authorList>
    </citation>
    <scope>NUCLEOTIDE SEQUENCE [LARGE SCALE GENOMIC DNA]</scope>
    <source>
        <strain evidence="4 5">LMG 28454</strain>
    </source>
</reference>
<evidence type="ECO:0000313" key="5">
    <source>
        <dbReference type="Proteomes" id="UP001199919"/>
    </source>
</evidence>
<dbReference type="PANTHER" id="PTHR43265">
    <property type="entry name" value="ESTERASE ESTD"/>
    <property type="match status" value="1"/>
</dbReference>
<evidence type="ECO:0000256" key="1">
    <source>
        <dbReference type="SAM" id="SignalP"/>
    </source>
</evidence>
<keyword evidence="5" id="KW-1185">Reference proteome</keyword>
<dbReference type="InterPro" id="IPR022742">
    <property type="entry name" value="Hydrolase_4"/>
</dbReference>
<dbReference type="InterPro" id="IPR029058">
    <property type="entry name" value="AB_hydrolase_fold"/>
</dbReference>
<organism evidence="4 5">
    <name type="scientific">Mucilaginibacter roseus</name>
    <dbReference type="NCBI Taxonomy" id="1528868"/>
    <lineage>
        <taxon>Bacteria</taxon>
        <taxon>Pseudomonadati</taxon>
        <taxon>Bacteroidota</taxon>
        <taxon>Sphingobacteriia</taxon>
        <taxon>Sphingobacteriales</taxon>
        <taxon>Sphingobacteriaceae</taxon>
        <taxon>Mucilaginibacter</taxon>
    </lineage>
</organism>
<dbReference type="GO" id="GO:0016787">
    <property type="term" value="F:hydrolase activity"/>
    <property type="evidence" value="ECO:0007669"/>
    <property type="project" value="UniProtKB-KW"/>
</dbReference>
<name>A0ABS8TZY5_9SPHI</name>
<dbReference type="InterPro" id="IPR053145">
    <property type="entry name" value="AB_hydrolase_Est10"/>
</dbReference>
<keyword evidence="4" id="KW-0378">Hydrolase</keyword>
<comment type="caution">
    <text evidence="4">The sequence shown here is derived from an EMBL/GenBank/DDBJ whole genome shotgun (WGS) entry which is preliminary data.</text>
</comment>
<dbReference type="SUPFAM" id="SSF53474">
    <property type="entry name" value="alpha/beta-Hydrolases"/>
    <property type="match status" value="1"/>
</dbReference>
<protein>
    <submittedName>
        <fullName evidence="4">Alpha/beta hydrolase</fullName>
    </submittedName>
</protein>
<dbReference type="Pfam" id="PF13026">
    <property type="entry name" value="DUF3887"/>
    <property type="match status" value="1"/>
</dbReference>
<dbReference type="EMBL" id="JAJPWV010000002">
    <property type="protein sequence ID" value="MCD8740421.1"/>
    <property type="molecule type" value="Genomic_DNA"/>
</dbReference>
<dbReference type="Proteomes" id="UP001199919">
    <property type="component" value="Unassembled WGS sequence"/>
</dbReference>
<feature type="chain" id="PRO_5046705738" evidence="1">
    <location>
        <begin position="23"/>
        <end position="434"/>
    </location>
</feature>
<gene>
    <name evidence="4" type="ORF">LT679_07385</name>
</gene>
<evidence type="ECO:0000313" key="4">
    <source>
        <dbReference type="EMBL" id="MCD8740421.1"/>
    </source>
</evidence>
<accession>A0ABS8TZY5</accession>
<feature type="domain" description="Serine aminopeptidase S33" evidence="2">
    <location>
        <begin position="193"/>
        <end position="299"/>
    </location>
</feature>
<dbReference type="PANTHER" id="PTHR43265:SF1">
    <property type="entry name" value="ESTERASE ESTD"/>
    <property type="match status" value="1"/>
</dbReference>
<evidence type="ECO:0000259" key="3">
    <source>
        <dbReference type="Pfam" id="PF13026"/>
    </source>
</evidence>
<feature type="domain" description="DUF3887" evidence="3">
    <location>
        <begin position="35"/>
        <end position="118"/>
    </location>
</feature>
<sequence length="434" mass="47531">MTAFQRYLTLVILSLTTLTAFGQAEPEHIKKATQFFIRQYNTGHPDSVYARFGSEMKAALTAEQFRSTTIQLKNQLGMLKSADFLKMENNVGVYKANFEKATFTLNVAVNAQNQYMGLLLRPYEPTPGDTQKQESVIDASLMESPYTLKTFSGSIAGSLVKPKTEGKMPLVLIIAGSGPTDRDGNGAKLGLNTNAYLQLANELGKKGIATLRYDKRLIGQSVSTTKESELKFEDMVEDAMGLINDINDKGEFSKIIVLGHSEGSLVGMLAANDAPVKAFISVAGAGDPAEKILTEQMKSQPAYIANGFKRVLDSLKRGKTTPNVDASLYAVARPSIQNYIMSWCRYDPQREIKKLKMPVLIVQGTTDLQVPVAQAEKLKKAKSDAQLLIIPEMNHVLKAAPADTKQNMATYNNPDLPLKPELVNGIVDFVGKVK</sequence>
<keyword evidence="1" id="KW-0732">Signal</keyword>
<proteinExistence type="predicted"/>
<feature type="signal peptide" evidence="1">
    <location>
        <begin position="1"/>
        <end position="22"/>
    </location>
</feature>
<dbReference type="Gene3D" id="3.10.450.590">
    <property type="match status" value="1"/>
</dbReference>
<dbReference type="Gene3D" id="3.40.50.1820">
    <property type="entry name" value="alpha/beta hydrolase"/>
    <property type="match status" value="1"/>
</dbReference>
<evidence type="ECO:0000259" key="2">
    <source>
        <dbReference type="Pfam" id="PF12146"/>
    </source>
</evidence>
<dbReference type="InterPro" id="IPR024981">
    <property type="entry name" value="DUF3887"/>
</dbReference>